<accession>A0A6J7EV22</accession>
<sequence length="363" mass="38934">MLVAWANPLHGRLNAGTAGKGRNLPLLLGRCEGDNGAGLPCTRGAACTVQVVLRVVRRIDVDDERDAINVDSASGDVGSDERRRDAIAEGSEGAGADRLGLAAMERPGCDALGGQLVGQAVDAGLGAHEEDGAPLTCADLRRHLFLVARVDDEDVVIHGLDRGLSRRQRMASGILHIGLDERVDVAVERCAEQQSLAACPGLVEQFADDRHEAHVGHLVSLVQHRDRHLGEVDCTTIDEVLEPTRSRNEDVDAAVEGLDLLDIGHTANDQADAKAACVRERRKAIADLHCEFTGRHEDEPVGLLRRRTTTGKAGKHCKAECKGLARAGLRSRQNVSSRDCVRKGCDLDGERLIDAGATERPDQ</sequence>
<gene>
    <name evidence="1" type="ORF">UFOPK3402_01870</name>
</gene>
<name>A0A6J7EV22_9ZZZZ</name>
<proteinExistence type="predicted"/>
<evidence type="ECO:0000313" key="1">
    <source>
        <dbReference type="EMBL" id="CAB4886191.1"/>
    </source>
</evidence>
<dbReference type="AlphaFoldDB" id="A0A6J7EV22"/>
<dbReference type="EMBL" id="CAFBLS010000301">
    <property type="protein sequence ID" value="CAB4886191.1"/>
    <property type="molecule type" value="Genomic_DNA"/>
</dbReference>
<reference evidence="1" key="1">
    <citation type="submission" date="2020-05" db="EMBL/GenBank/DDBJ databases">
        <authorList>
            <person name="Chiriac C."/>
            <person name="Salcher M."/>
            <person name="Ghai R."/>
            <person name="Kavagutti S V."/>
        </authorList>
    </citation>
    <scope>NUCLEOTIDE SEQUENCE</scope>
</reference>
<organism evidence="1">
    <name type="scientific">freshwater metagenome</name>
    <dbReference type="NCBI Taxonomy" id="449393"/>
    <lineage>
        <taxon>unclassified sequences</taxon>
        <taxon>metagenomes</taxon>
        <taxon>ecological metagenomes</taxon>
    </lineage>
</organism>
<dbReference type="AntiFam" id="ANF00149">
    <property type="entry name" value="Shadow ORF (opposite cshA)"/>
</dbReference>
<protein>
    <submittedName>
        <fullName evidence="1">Unannotated protein</fullName>
    </submittedName>
</protein>